<organism evidence="2">
    <name type="scientific">uncultured Synechococcales cyanobacterium</name>
    <dbReference type="NCBI Taxonomy" id="1936017"/>
    <lineage>
        <taxon>Bacteria</taxon>
        <taxon>Bacillati</taxon>
        <taxon>Cyanobacteriota</taxon>
        <taxon>Cyanophyceae</taxon>
        <taxon>Synechococcales</taxon>
        <taxon>environmental samples</taxon>
    </lineage>
</organism>
<evidence type="ECO:0000313" key="2">
    <source>
        <dbReference type="EMBL" id="CAA9587170.1"/>
    </source>
</evidence>
<dbReference type="GO" id="GO:0006629">
    <property type="term" value="P:lipid metabolic process"/>
    <property type="evidence" value="ECO:0007669"/>
    <property type="project" value="InterPro"/>
</dbReference>
<dbReference type="AlphaFoldDB" id="A0A6J4VT14"/>
<sequence length="185" mass="21221">MDWNTNFNFRQVVEFQQKVIQERVVQTREQIYPYTGESRSGAQMHQGFATAYLSVREKIHDYLKNHAASSVTITGHSLGGALATLCAVDVQYNFPNVAISIYTFGAPRVGNAGFRDSFNRRVPSTYRFVYGMDIVPALPRPWQGHQHVDTAYRLGPRFSLNFLSRRFQDHKIANYITALKELTQR</sequence>
<dbReference type="Gene3D" id="3.40.50.1820">
    <property type="entry name" value="alpha/beta hydrolase"/>
    <property type="match status" value="1"/>
</dbReference>
<dbReference type="SUPFAM" id="SSF53474">
    <property type="entry name" value="alpha/beta-Hydrolases"/>
    <property type="match status" value="1"/>
</dbReference>
<protein>
    <recommendedName>
        <fullName evidence="1">Fungal lipase-type domain-containing protein</fullName>
    </recommendedName>
</protein>
<evidence type="ECO:0000259" key="1">
    <source>
        <dbReference type="Pfam" id="PF01764"/>
    </source>
</evidence>
<dbReference type="InterPro" id="IPR002921">
    <property type="entry name" value="Fungal_lipase-type"/>
</dbReference>
<reference evidence="2" key="1">
    <citation type="submission" date="2020-02" db="EMBL/GenBank/DDBJ databases">
        <authorList>
            <person name="Meier V. D."/>
        </authorList>
    </citation>
    <scope>NUCLEOTIDE SEQUENCE</scope>
    <source>
        <strain evidence="2">AVDCRST_MAG81</strain>
    </source>
</reference>
<dbReference type="CDD" id="cd00519">
    <property type="entry name" value="Lipase_3"/>
    <property type="match status" value="1"/>
</dbReference>
<name>A0A6J4VT14_9CYAN</name>
<dbReference type="PANTHER" id="PTHR45856:SF11">
    <property type="entry name" value="FUNGAL LIPASE-LIKE DOMAIN-CONTAINING PROTEIN"/>
    <property type="match status" value="1"/>
</dbReference>
<dbReference type="InterPro" id="IPR051218">
    <property type="entry name" value="Sec_MonoDiacylglyc_Lipase"/>
</dbReference>
<gene>
    <name evidence="2" type="ORF">AVDCRST_MAG81-4429</name>
</gene>
<dbReference type="EMBL" id="CADCWO010000212">
    <property type="protein sequence ID" value="CAA9587170.1"/>
    <property type="molecule type" value="Genomic_DNA"/>
</dbReference>
<dbReference type="Pfam" id="PF01764">
    <property type="entry name" value="Lipase_3"/>
    <property type="match status" value="1"/>
</dbReference>
<feature type="domain" description="Fungal lipase-type" evidence="1">
    <location>
        <begin position="21"/>
        <end position="139"/>
    </location>
</feature>
<dbReference type="PANTHER" id="PTHR45856">
    <property type="entry name" value="ALPHA/BETA-HYDROLASES SUPERFAMILY PROTEIN"/>
    <property type="match status" value="1"/>
</dbReference>
<dbReference type="InterPro" id="IPR029058">
    <property type="entry name" value="AB_hydrolase_fold"/>
</dbReference>
<proteinExistence type="predicted"/>
<accession>A0A6J4VT14</accession>